<reference evidence="2 3" key="1">
    <citation type="submission" date="2023-11" db="EMBL/GenBank/DDBJ databases">
        <title>MicrobeMod: A computational toolkit for identifying prokaryotic methylation and restriction-modification with nanopore sequencing.</title>
        <authorList>
            <person name="Crits-Christoph A."/>
            <person name="Kang S.C."/>
            <person name="Lee H."/>
            <person name="Ostrov N."/>
        </authorList>
    </citation>
    <scope>NUCLEOTIDE SEQUENCE [LARGE SCALE GENOMIC DNA]</scope>
    <source>
        <strain evidence="2 3">ATCC 23090</strain>
    </source>
</reference>
<protein>
    <submittedName>
        <fullName evidence="2">Uncharacterized protein</fullName>
    </submittedName>
</protein>
<feature type="chain" id="PRO_5046290986" evidence="1">
    <location>
        <begin position="19"/>
        <end position="247"/>
    </location>
</feature>
<evidence type="ECO:0000256" key="1">
    <source>
        <dbReference type="SAM" id="SignalP"/>
    </source>
</evidence>
<name>A0ABZ0XM78_9BACT</name>
<feature type="signal peptide" evidence="1">
    <location>
        <begin position="1"/>
        <end position="18"/>
    </location>
</feature>
<proteinExistence type="predicted"/>
<evidence type="ECO:0000313" key="2">
    <source>
        <dbReference type="EMBL" id="WQG91789.1"/>
    </source>
</evidence>
<accession>A0ABZ0XM78</accession>
<keyword evidence="3" id="KW-1185">Reference proteome</keyword>
<gene>
    <name evidence="2" type="ORF">SR876_09750</name>
</gene>
<dbReference type="EMBL" id="CP140154">
    <property type="protein sequence ID" value="WQG91789.1"/>
    <property type="molecule type" value="Genomic_DNA"/>
</dbReference>
<organism evidence="2 3">
    <name type="scientific">Chitinophaga sancti</name>
    <dbReference type="NCBI Taxonomy" id="1004"/>
    <lineage>
        <taxon>Bacteria</taxon>
        <taxon>Pseudomonadati</taxon>
        <taxon>Bacteroidota</taxon>
        <taxon>Chitinophagia</taxon>
        <taxon>Chitinophagales</taxon>
        <taxon>Chitinophagaceae</taxon>
        <taxon>Chitinophaga</taxon>
    </lineage>
</organism>
<sequence>MKQLLLAVFLYASVTAFGQDNPNPNPKATAAFIALVKQQDKQAIADKVNYPFRRQYPLPSINNKQEFLARYNEVFDDSLIHIIAISDPAKDWTSGGWRGISLNRGQVWLDDNGKLIGINYQTKTEAAKRAALIEADKNAIFPALRDYKQPVLAFQTEKFKVRIDDMGDRTFRYASWPVNGKTIEQPDILIADGKFVREGSGGNHYFSFENGAYTYKVEVTIIGKEKLPPTLTISKGEETILVQKGKK</sequence>
<dbReference type="Proteomes" id="UP001326715">
    <property type="component" value="Chromosome"/>
</dbReference>
<dbReference type="RefSeq" id="WP_322518578.1">
    <property type="nucleotide sequence ID" value="NZ_CP140154.1"/>
</dbReference>
<keyword evidence="1" id="KW-0732">Signal</keyword>
<evidence type="ECO:0000313" key="3">
    <source>
        <dbReference type="Proteomes" id="UP001326715"/>
    </source>
</evidence>